<dbReference type="EMBL" id="GBXM01020481">
    <property type="protein sequence ID" value="JAH88096.1"/>
    <property type="molecule type" value="Transcribed_RNA"/>
</dbReference>
<protein>
    <submittedName>
        <fullName evidence="1">Uncharacterized protein</fullName>
    </submittedName>
</protein>
<name>A0A0E9WCR0_ANGAN</name>
<evidence type="ECO:0000313" key="1">
    <source>
        <dbReference type="EMBL" id="JAH88096.1"/>
    </source>
</evidence>
<reference evidence="1" key="1">
    <citation type="submission" date="2014-11" db="EMBL/GenBank/DDBJ databases">
        <authorList>
            <person name="Amaro Gonzalez C."/>
        </authorList>
    </citation>
    <scope>NUCLEOTIDE SEQUENCE</scope>
</reference>
<reference evidence="1" key="2">
    <citation type="journal article" date="2015" name="Fish Shellfish Immunol.">
        <title>Early steps in the European eel (Anguilla anguilla)-Vibrio vulnificus interaction in the gills: Role of the RtxA13 toxin.</title>
        <authorList>
            <person name="Callol A."/>
            <person name="Pajuelo D."/>
            <person name="Ebbesson L."/>
            <person name="Teles M."/>
            <person name="MacKenzie S."/>
            <person name="Amaro C."/>
        </authorList>
    </citation>
    <scope>NUCLEOTIDE SEQUENCE</scope>
</reference>
<dbReference type="AlphaFoldDB" id="A0A0E9WCR0"/>
<organism evidence="1">
    <name type="scientific">Anguilla anguilla</name>
    <name type="common">European freshwater eel</name>
    <name type="synonym">Muraena anguilla</name>
    <dbReference type="NCBI Taxonomy" id="7936"/>
    <lineage>
        <taxon>Eukaryota</taxon>
        <taxon>Metazoa</taxon>
        <taxon>Chordata</taxon>
        <taxon>Craniata</taxon>
        <taxon>Vertebrata</taxon>
        <taxon>Euteleostomi</taxon>
        <taxon>Actinopterygii</taxon>
        <taxon>Neopterygii</taxon>
        <taxon>Teleostei</taxon>
        <taxon>Anguilliformes</taxon>
        <taxon>Anguillidae</taxon>
        <taxon>Anguilla</taxon>
    </lineage>
</organism>
<sequence>MYLLTQTSRQALLSYAMYSLTQTSRQAQYGMYLFLTGFHVCTKL</sequence>
<proteinExistence type="predicted"/>
<accession>A0A0E9WCR0</accession>